<dbReference type="GO" id="GO:0016810">
    <property type="term" value="F:hydrolase activity, acting on carbon-nitrogen (but not peptide) bonds"/>
    <property type="evidence" value="ECO:0007669"/>
    <property type="project" value="InterPro"/>
</dbReference>
<dbReference type="PANTHER" id="PTHR22642">
    <property type="entry name" value="IMIDAZOLONEPROPIONASE"/>
    <property type="match status" value="1"/>
</dbReference>
<dbReference type="OrthoDB" id="9767366at2"/>
<accession>B9XEV0</accession>
<name>B9XEV0_PEDPL</name>
<gene>
    <name evidence="3" type="ORF">Cflav_PD4854</name>
</gene>
<dbReference type="SUPFAM" id="SSF51338">
    <property type="entry name" value="Composite domain of metallo-dependent hydrolases"/>
    <property type="match status" value="1"/>
</dbReference>
<dbReference type="InterPro" id="IPR013108">
    <property type="entry name" value="Amidohydro_3"/>
</dbReference>
<dbReference type="Proteomes" id="UP000003688">
    <property type="component" value="Unassembled WGS sequence"/>
</dbReference>
<evidence type="ECO:0000313" key="3">
    <source>
        <dbReference type="EMBL" id="EEF61814.1"/>
    </source>
</evidence>
<evidence type="ECO:0000256" key="1">
    <source>
        <dbReference type="SAM" id="SignalP"/>
    </source>
</evidence>
<dbReference type="InterPro" id="IPR032466">
    <property type="entry name" value="Metal_Hydrolase"/>
</dbReference>
<dbReference type="InterPro" id="IPR033932">
    <property type="entry name" value="YtcJ-like"/>
</dbReference>
<dbReference type="RefSeq" id="WP_007414348.1">
    <property type="nucleotide sequence ID" value="NZ_ABOX02000008.1"/>
</dbReference>
<dbReference type="Gene3D" id="2.30.40.10">
    <property type="entry name" value="Urease, subunit C, domain 1"/>
    <property type="match status" value="1"/>
</dbReference>
<keyword evidence="1" id="KW-0732">Signal</keyword>
<proteinExistence type="predicted"/>
<comment type="caution">
    <text evidence="3">The sequence shown here is derived from an EMBL/GenBank/DDBJ whole genome shotgun (WGS) entry which is preliminary data.</text>
</comment>
<feature type="signal peptide" evidence="1">
    <location>
        <begin position="1"/>
        <end position="24"/>
    </location>
</feature>
<dbReference type="EMBL" id="ABOX02000008">
    <property type="protein sequence ID" value="EEF61814.1"/>
    <property type="molecule type" value="Genomic_DNA"/>
</dbReference>
<organism evidence="3 4">
    <name type="scientific">Pedosphaera parvula (strain Ellin514)</name>
    <dbReference type="NCBI Taxonomy" id="320771"/>
    <lineage>
        <taxon>Bacteria</taxon>
        <taxon>Pseudomonadati</taxon>
        <taxon>Verrucomicrobiota</taxon>
        <taxon>Pedosphaerae</taxon>
        <taxon>Pedosphaerales</taxon>
        <taxon>Pedosphaeraceae</taxon>
        <taxon>Pedosphaera</taxon>
    </lineage>
</organism>
<dbReference type="Gene3D" id="3.10.310.70">
    <property type="match status" value="1"/>
</dbReference>
<evidence type="ECO:0000313" key="4">
    <source>
        <dbReference type="Proteomes" id="UP000003688"/>
    </source>
</evidence>
<protein>
    <submittedName>
        <fullName evidence="3">Amidohydrolase 3</fullName>
    </submittedName>
</protein>
<reference evidence="3 4" key="1">
    <citation type="journal article" date="2011" name="J. Bacteriol.">
        <title>Genome sequence of 'Pedosphaera parvula' Ellin514, an aerobic Verrucomicrobial isolate from pasture soil.</title>
        <authorList>
            <person name="Kant R."/>
            <person name="van Passel M.W."/>
            <person name="Sangwan P."/>
            <person name="Palva A."/>
            <person name="Lucas S."/>
            <person name="Copeland A."/>
            <person name="Lapidus A."/>
            <person name="Glavina Del Rio T."/>
            <person name="Dalin E."/>
            <person name="Tice H."/>
            <person name="Bruce D."/>
            <person name="Goodwin L."/>
            <person name="Pitluck S."/>
            <person name="Chertkov O."/>
            <person name="Larimer F.W."/>
            <person name="Land M.L."/>
            <person name="Hauser L."/>
            <person name="Brettin T.S."/>
            <person name="Detter J.C."/>
            <person name="Han S."/>
            <person name="de Vos W.M."/>
            <person name="Janssen P.H."/>
            <person name="Smidt H."/>
        </authorList>
    </citation>
    <scope>NUCLEOTIDE SEQUENCE [LARGE SCALE GENOMIC DNA]</scope>
    <source>
        <strain evidence="3 4">Ellin514</strain>
    </source>
</reference>
<dbReference type="AlphaFoldDB" id="B9XEV0"/>
<feature type="chain" id="PRO_5002894332" evidence="1">
    <location>
        <begin position="25"/>
        <end position="588"/>
    </location>
</feature>
<dbReference type="InterPro" id="IPR011059">
    <property type="entry name" value="Metal-dep_hydrolase_composite"/>
</dbReference>
<sequence precursor="true">MKLSNILAVVSLSCAVLGSTVCKANQASETADLIIQNAKVVTVNSKFAVEEAIAVKGDRILAVGKNKEIARYAGPNTRIIEAKGKSVMPGLYDSHVHSYKASVSEFAGTQPNFESIAEALHYIRKQTEEKPPGSWIILERVYPTRLKEGRLPTLVELDKAASNNPVYWNCGPVSMANSKALELSKISSSTTNPPSGEVVKNPKTLKPTGLLRNAAQLLALPAPVKEPTPAEHQEALKHLYHLYNEQGITSIGERRTEPEAIDMFRRLSKSNELTVRINCTRVIELATNIEESILRLDAITNAGPDKLPYGPTGVGDDWVRIGPLKTFMDGGMLIGTAYMRTPWGVGPTYQITEAAYRGILYPNTEILTELYLEAAQRGWQLTAHCAGDAAMDALLNTYQSIQFKTNITQRRFLITHGNFQTAQNWEKCKRLGVAADMQPAWLYKDGDSLLRTLGEKRMENFQPFKTWFDEGIIIGGGSDHMVKLDSIDAANPWNPWLGMWITLARMTESGRVLNPDEKLTREQAIRFYTINNAYLNFEETKKGSLEADKFADLIIVDRDILKCSVNDVRGTKVLMTMVGGKIVFEAKN</sequence>
<keyword evidence="3" id="KW-0378">Hydrolase</keyword>
<keyword evidence="4" id="KW-1185">Reference proteome</keyword>
<dbReference type="PANTHER" id="PTHR22642:SF2">
    <property type="entry name" value="PROTEIN LONG AFTER FAR-RED 3"/>
    <property type="match status" value="1"/>
</dbReference>
<dbReference type="SUPFAM" id="SSF51556">
    <property type="entry name" value="Metallo-dependent hydrolases"/>
    <property type="match status" value="1"/>
</dbReference>
<evidence type="ECO:0000259" key="2">
    <source>
        <dbReference type="Pfam" id="PF07969"/>
    </source>
</evidence>
<dbReference type="Pfam" id="PF07969">
    <property type="entry name" value="Amidohydro_3"/>
    <property type="match status" value="1"/>
</dbReference>
<dbReference type="CDD" id="cd01300">
    <property type="entry name" value="YtcJ_like"/>
    <property type="match status" value="1"/>
</dbReference>
<feature type="domain" description="Amidohydrolase 3" evidence="2">
    <location>
        <begin position="78"/>
        <end position="584"/>
    </location>
</feature>
<dbReference type="Gene3D" id="3.20.20.140">
    <property type="entry name" value="Metal-dependent hydrolases"/>
    <property type="match status" value="1"/>
</dbReference>